<feature type="region of interest" description="Disordered" evidence="1">
    <location>
        <begin position="34"/>
        <end position="88"/>
    </location>
</feature>
<feature type="compositionally biased region" description="Pro residues" evidence="1">
    <location>
        <begin position="68"/>
        <end position="77"/>
    </location>
</feature>
<evidence type="ECO:0000256" key="1">
    <source>
        <dbReference type="SAM" id="MobiDB-lite"/>
    </source>
</evidence>
<feature type="compositionally biased region" description="Low complexity" evidence="1">
    <location>
        <begin position="78"/>
        <end position="87"/>
    </location>
</feature>
<proteinExistence type="predicted"/>
<comment type="caution">
    <text evidence="2">The sequence shown here is derived from an EMBL/GenBank/DDBJ whole genome shotgun (WGS) entry which is preliminary data.</text>
</comment>
<reference evidence="2" key="1">
    <citation type="journal article" date="2021" name="Mol. Plant Microbe Interact.">
        <title>Telomere to telomere genome assembly of Fusarium musae F31, causal agent of crown rot disease of banana.</title>
        <authorList>
            <person name="Degradi L."/>
            <person name="Tava V."/>
            <person name="Kunova A."/>
            <person name="Cortesi P."/>
            <person name="Saracchi M."/>
            <person name="Pasquali M."/>
        </authorList>
    </citation>
    <scope>NUCLEOTIDE SEQUENCE</scope>
    <source>
        <strain evidence="2">F31</strain>
    </source>
</reference>
<organism evidence="2 3">
    <name type="scientific">Fusarium musae</name>
    <dbReference type="NCBI Taxonomy" id="1042133"/>
    <lineage>
        <taxon>Eukaryota</taxon>
        <taxon>Fungi</taxon>
        <taxon>Dikarya</taxon>
        <taxon>Ascomycota</taxon>
        <taxon>Pezizomycotina</taxon>
        <taxon>Sordariomycetes</taxon>
        <taxon>Hypocreomycetidae</taxon>
        <taxon>Hypocreales</taxon>
        <taxon>Nectriaceae</taxon>
        <taxon>Fusarium</taxon>
    </lineage>
</organism>
<feature type="compositionally biased region" description="Basic residues" evidence="1">
    <location>
        <begin position="133"/>
        <end position="144"/>
    </location>
</feature>
<dbReference type="GeneID" id="68317208"/>
<dbReference type="EMBL" id="JAHBCI010000007">
    <property type="protein sequence ID" value="KAG9498545.1"/>
    <property type="molecule type" value="Genomic_DNA"/>
</dbReference>
<feature type="region of interest" description="Disordered" evidence="1">
    <location>
        <begin position="125"/>
        <end position="174"/>
    </location>
</feature>
<gene>
    <name evidence="2" type="ORF">J7337_009352</name>
</gene>
<dbReference type="AlphaFoldDB" id="A0A9P8IM77"/>
<dbReference type="RefSeq" id="XP_044677545.1">
    <property type="nucleotide sequence ID" value="XM_044826951.1"/>
</dbReference>
<protein>
    <submittedName>
        <fullName evidence="2">Uncharacterized protein</fullName>
    </submittedName>
</protein>
<feature type="region of interest" description="Disordered" evidence="1">
    <location>
        <begin position="191"/>
        <end position="215"/>
    </location>
</feature>
<evidence type="ECO:0000313" key="2">
    <source>
        <dbReference type="EMBL" id="KAG9498545.1"/>
    </source>
</evidence>
<evidence type="ECO:0000313" key="3">
    <source>
        <dbReference type="Proteomes" id="UP000827133"/>
    </source>
</evidence>
<name>A0A9P8IM77_9HYPO</name>
<dbReference type="KEGG" id="fmu:J7337_009352"/>
<keyword evidence="3" id="KW-1185">Reference proteome</keyword>
<feature type="compositionally biased region" description="Polar residues" evidence="1">
    <location>
        <begin position="35"/>
        <end position="48"/>
    </location>
</feature>
<sequence>MSTPTPFSSSEREIENEWYHLLNDLPEVNEVANAEQDTSLYEAQQAEQAVQGPDSLDESPEDQSLWGPPLPTLPPSSPSHSHGLALPIPVPPVVTGGIESQTTAPPAPLVPDMVVNNVPDESLAPELIGVPRPKQRRAAAKRVPKQQGPKRVPNGVGKPPKRLSANQQQRQWDRERMAELRQQRDFQAAAEAAAMMASGTAATQPGQLYGQNQFS</sequence>
<accession>A0A9P8IM77</accession>
<dbReference type="Proteomes" id="UP000827133">
    <property type="component" value="Unassembled WGS sequence"/>
</dbReference>
<feature type="compositionally biased region" description="Low complexity" evidence="1">
    <location>
        <begin position="191"/>
        <end position="203"/>
    </location>
</feature>
<feature type="compositionally biased region" description="Polar residues" evidence="1">
    <location>
        <begin position="204"/>
        <end position="215"/>
    </location>
</feature>